<comment type="caution">
    <text evidence="2">The sequence shown here is derived from an EMBL/GenBank/DDBJ whole genome shotgun (WGS) entry which is preliminary data.</text>
</comment>
<dbReference type="Proteomes" id="UP000247702">
    <property type="component" value="Unassembled WGS sequence"/>
</dbReference>
<dbReference type="Pfam" id="PF07714">
    <property type="entry name" value="PK_Tyr_Ser-Thr"/>
    <property type="match status" value="1"/>
</dbReference>
<dbReference type="InterPro" id="IPR050167">
    <property type="entry name" value="Ser_Thr_protein_kinase"/>
</dbReference>
<dbReference type="EMBL" id="BEXD01004061">
    <property type="protein sequence ID" value="GBC06255.1"/>
    <property type="molecule type" value="Genomic_DNA"/>
</dbReference>
<dbReference type="PANTHER" id="PTHR23257">
    <property type="entry name" value="SERINE-THREONINE PROTEIN KINASE"/>
    <property type="match status" value="1"/>
</dbReference>
<evidence type="ECO:0000313" key="2">
    <source>
        <dbReference type="EMBL" id="GBC06255.1"/>
    </source>
</evidence>
<dbReference type="AlphaFoldDB" id="A0A2Z6S662"/>
<organism evidence="2 3">
    <name type="scientific">Rhizophagus clarus</name>
    <dbReference type="NCBI Taxonomy" id="94130"/>
    <lineage>
        <taxon>Eukaryota</taxon>
        <taxon>Fungi</taxon>
        <taxon>Fungi incertae sedis</taxon>
        <taxon>Mucoromycota</taxon>
        <taxon>Glomeromycotina</taxon>
        <taxon>Glomeromycetes</taxon>
        <taxon>Glomerales</taxon>
        <taxon>Glomeraceae</taxon>
        <taxon>Rhizophagus</taxon>
    </lineage>
</organism>
<dbReference type="InterPro" id="IPR011009">
    <property type="entry name" value="Kinase-like_dom_sf"/>
</dbReference>
<dbReference type="InterPro" id="IPR000719">
    <property type="entry name" value="Prot_kinase_dom"/>
</dbReference>
<dbReference type="InterPro" id="IPR001245">
    <property type="entry name" value="Ser-Thr/Tyr_kinase_cat_dom"/>
</dbReference>
<gene>
    <name evidence="2" type="ORF">RclHR1_06710005</name>
</gene>
<dbReference type="SUPFAM" id="SSF56112">
    <property type="entry name" value="Protein kinase-like (PK-like)"/>
    <property type="match status" value="1"/>
</dbReference>
<reference evidence="2 3" key="1">
    <citation type="submission" date="2017-11" db="EMBL/GenBank/DDBJ databases">
        <title>The genome of Rhizophagus clarus HR1 reveals common genetic basis of auxotrophy among arbuscular mycorrhizal fungi.</title>
        <authorList>
            <person name="Kobayashi Y."/>
        </authorList>
    </citation>
    <scope>NUCLEOTIDE SEQUENCE [LARGE SCALE GENOMIC DNA]</scope>
    <source>
        <strain evidence="2 3">HR1</strain>
    </source>
</reference>
<dbReference type="GO" id="GO:0007165">
    <property type="term" value="P:signal transduction"/>
    <property type="evidence" value="ECO:0007669"/>
    <property type="project" value="TreeGrafter"/>
</dbReference>
<name>A0A2Z6S662_9GLOM</name>
<dbReference type="GO" id="GO:0005737">
    <property type="term" value="C:cytoplasm"/>
    <property type="evidence" value="ECO:0007669"/>
    <property type="project" value="TreeGrafter"/>
</dbReference>
<keyword evidence="3" id="KW-1185">Reference proteome</keyword>
<dbReference type="Gene3D" id="1.10.510.10">
    <property type="entry name" value="Transferase(Phosphotransferase) domain 1"/>
    <property type="match status" value="1"/>
</dbReference>
<accession>A0A2Z6S662</accession>
<evidence type="ECO:0000259" key="1">
    <source>
        <dbReference type="PROSITE" id="PS50011"/>
    </source>
</evidence>
<evidence type="ECO:0000313" key="3">
    <source>
        <dbReference type="Proteomes" id="UP000247702"/>
    </source>
</evidence>
<proteinExistence type="predicted"/>
<dbReference type="PROSITE" id="PS50011">
    <property type="entry name" value="PROTEIN_KINASE_DOM"/>
    <property type="match status" value="1"/>
</dbReference>
<dbReference type="GO" id="GO:0004672">
    <property type="term" value="F:protein kinase activity"/>
    <property type="evidence" value="ECO:0007669"/>
    <property type="project" value="InterPro"/>
</dbReference>
<dbReference type="GO" id="GO:0005524">
    <property type="term" value="F:ATP binding"/>
    <property type="evidence" value="ECO:0007669"/>
    <property type="project" value="InterPro"/>
</dbReference>
<feature type="domain" description="Protein kinase" evidence="1">
    <location>
        <begin position="103"/>
        <end position="395"/>
    </location>
</feature>
<protein>
    <recommendedName>
        <fullName evidence="1">Protein kinase domain-containing protein</fullName>
    </recommendedName>
</protein>
<sequence>MSQLNDERLKCVQCKQLKQTNIKIKYCEACILKNCEKKYGRCIECKQIYTGKDWCQTCNSKRFQQNFENWTSGNDDIDKFIQSTQLSARNYYQILEWIPYNNFRNITYIAEGGFGKVYKANWKDGYITHWDSSKHQWKRIFKVNSFVALKSLSNSQNVKLKFINEITLHLKIHEYKISDQIIKCHGITQDPETKDYIMVMNYAIIGSLWNVLNKKKKKLYKKHIFSDLNCCLQIWKCKINILHQIAVGLKRIHGKELIHRDLHIGNIVCFRYSYCITDMGLCKPANYNELENAENNVYGVLAYLAPEILRGEHYTQASDIYSFGVIMYEVISELPPYYDTAHELCLALDICEGLRPEFNIKVPQLVLHLIKRCLDANPSDRPNAKELLRTIYEWVNELNKYCIRMEDDELIKTELIKQIEETDKINNALANNNSSLTYKMHPKAVYKSRPLYFKSLPEPKNSNDYYEIYNNISTKRYSENFPKFDKSDCFECEIVD</sequence>